<dbReference type="InterPro" id="IPR029055">
    <property type="entry name" value="Ntn_hydrolases_N"/>
</dbReference>
<organism evidence="3 4">
    <name type="scientific">Seminavis robusta</name>
    <dbReference type="NCBI Taxonomy" id="568900"/>
    <lineage>
        <taxon>Eukaryota</taxon>
        <taxon>Sar</taxon>
        <taxon>Stramenopiles</taxon>
        <taxon>Ochrophyta</taxon>
        <taxon>Bacillariophyta</taxon>
        <taxon>Bacillariophyceae</taxon>
        <taxon>Bacillariophycidae</taxon>
        <taxon>Naviculales</taxon>
        <taxon>Naviculaceae</taxon>
        <taxon>Seminavis</taxon>
    </lineage>
</organism>
<dbReference type="OrthoDB" id="51403at2759"/>
<dbReference type="GO" id="GO:0051603">
    <property type="term" value="P:proteolysis involved in protein catabolic process"/>
    <property type="evidence" value="ECO:0007669"/>
    <property type="project" value="InterPro"/>
</dbReference>
<dbReference type="InterPro" id="IPR001353">
    <property type="entry name" value="Proteasome_sua/b"/>
</dbReference>
<gene>
    <name evidence="3" type="ORF">SEMRO_1835_G300550.1</name>
</gene>
<dbReference type="InterPro" id="IPR050115">
    <property type="entry name" value="Proteasome_alpha"/>
</dbReference>
<dbReference type="Gene3D" id="3.60.20.10">
    <property type="entry name" value="Glutamine Phosphoribosylpyrophosphate, subunit 1, domain 1"/>
    <property type="match status" value="1"/>
</dbReference>
<dbReference type="AlphaFoldDB" id="A0A9N8ESP5"/>
<reference evidence="3" key="1">
    <citation type="submission" date="2020-06" db="EMBL/GenBank/DDBJ databases">
        <authorList>
            <consortium name="Plant Systems Biology data submission"/>
        </authorList>
    </citation>
    <scope>NUCLEOTIDE SEQUENCE</scope>
    <source>
        <strain evidence="3">D6</strain>
    </source>
</reference>
<accession>A0A9N8ESP5</accession>
<evidence type="ECO:0000313" key="3">
    <source>
        <dbReference type="EMBL" id="CAB9526472.1"/>
    </source>
</evidence>
<name>A0A9N8ESP5_9STRA</name>
<keyword evidence="2" id="KW-0732">Signal</keyword>
<keyword evidence="4" id="KW-1185">Reference proteome</keyword>
<evidence type="ECO:0000256" key="2">
    <source>
        <dbReference type="SAM" id="SignalP"/>
    </source>
</evidence>
<protein>
    <submittedName>
        <fullName evidence="3">Uncharacterized protein</fullName>
    </submittedName>
</protein>
<evidence type="ECO:0000313" key="4">
    <source>
        <dbReference type="Proteomes" id="UP001153069"/>
    </source>
</evidence>
<dbReference type="Pfam" id="PF00227">
    <property type="entry name" value="Proteasome"/>
    <property type="match status" value="1"/>
</dbReference>
<proteinExistence type="predicted"/>
<sequence length="348" mass="37921">MFLSALSLFSLLLSLVMGAPAAVPMETPVRNWGPSWAASCARGTSMVVSCRVVDSTDKHKNEDEHSSSDVRNNGILLLLRSTTPPTVATKLQYQKDLLSSSTISWTELPAATLSTSNFTDVSPMRLEKKPLEEFRSVMDDSHGCFWTPFGASALCAMTGLSSDVTHLCRVVQRRVHTHRTDYDVSPMATSSLTQAMSRTVRESTMAGRPFGLQALVVGKQQHASSNNNPPLHVYSIDPSGAWRCWGSGCTAIGKLAESIRRHLYGGLVASSSSNPNNNIHPQVAMEIAMQASVTASQEASLNQDNDQYDAVLFWVDDVTGACQVATVDPQWVQDCRDRVTKSLLEEQV</sequence>
<evidence type="ECO:0000256" key="1">
    <source>
        <dbReference type="ARBA" id="ARBA00022942"/>
    </source>
</evidence>
<dbReference type="Proteomes" id="UP001153069">
    <property type="component" value="Unassembled WGS sequence"/>
</dbReference>
<comment type="caution">
    <text evidence="3">The sequence shown here is derived from an EMBL/GenBank/DDBJ whole genome shotgun (WGS) entry which is preliminary data.</text>
</comment>
<dbReference type="PANTHER" id="PTHR11599">
    <property type="entry name" value="PROTEASOME SUBUNIT ALPHA/BETA"/>
    <property type="match status" value="1"/>
</dbReference>
<feature type="chain" id="PRO_5040122292" evidence="2">
    <location>
        <begin position="19"/>
        <end position="348"/>
    </location>
</feature>
<feature type="signal peptide" evidence="2">
    <location>
        <begin position="1"/>
        <end position="18"/>
    </location>
</feature>
<dbReference type="EMBL" id="CAICTM010001833">
    <property type="protein sequence ID" value="CAB9526472.1"/>
    <property type="molecule type" value="Genomic_DNA"/>
</dbReference>
<dbReference type="SUPFAM" id="SSF56235">
    <property type="entry name" value="N-terminal nucleophile aminohydrolases (Ntn hydrolases)"/>
    <property type="match status" value="1"/>
</dbReference>
<keyword evidence="1" id="KW-0647">Proteasome</keyword>
<dbReference type="GO" id="GO:0005839">
    <property type="term" value="C:proteasome core complex"/>
    <property type="evidence" value="ECO:0007669"/>
    <property type="project" value="InterPro"/>
</dbReference>